<proteinExistence type="predicted"/>
<keyword evidence="1" id="KW-0812">Transmembrane</keyword>
<organism evidence="2 3">
    <name type="scientific">Saccharibacillus brassicae</name>
    <dbReference type="NCBI Taxonomy" id="2583377"/>
    <lineage>
        <taxon>Bacteria</taxon>
        <taxon>Bacillati</taxon>
        <taxon>Bacillota</taxon>
        <taxon>Bacilli</taxon>
        <taxon>Bacillales</taxon>
        <taxon>Paenibacillaceae</taxon>
        <taxon>Saccharibacillus</taxon>
    </lineage>
</organism>
<name>A0A4Y6V3M3_SACBS</name>
<gene>
    <name evidence="2" type="ORF">FFV09_22885</name>
</gene>
<evidence type="ECO:0000313" key="2">
    <source>
        <dbReference type="EMBL" id="QDH23458.1"/>
    </source>
</evidence>
<accession>A0A4Y6V3M3</accession>
<keyword evidence="3" id="KW-1185">Reference proteome</keyword>
<dbReference type="Proteomes" id="UP000316968">
    <property type="component" value="Chromosome"/>
</dbReference>
<dbReference type="EMBL" id="CP041217">
    <property type="protein sequence ID" value="QDH23458.1"/>
    <property type="molecule type" value="Genomic_DNA"/>
</dbReference>
<keyword evidence="1" id="KW-0472">Membrane</keyword>
<protein>
    <submittedName>
        <fullName evidence="2">Uncharacterized protein</fullName>
    </submittedName>
</protein>
<keyword evidence="1" id="KW-1133">Transmembrane helix</keyword>
<dbReference type="AlphaFoldDB" id="A0A4Y6V3M3"/>
<dbReference type="RefSeq" id="WP_141449995.1">
    <property type="nucleotide sequence ID" value="NZ_CP041217.1"/>
</dbReference>
<dbReference type="KEGG" id="saca:FFV09_22885"/>
<evidence type="ECO:0000256" key="1">
    <source>
        <dbReference type="SAM" id="Phobius"/>
    </source>
</evidence>
<sequence length="145" mass="15747">MPNKILTTDTYHEEIRSRLGVSEGEVPDTQIDSFSVLPIAEARLIRTVPNYAELIGDDQIYLYGAAICAVAAMLAPSLSGRLKQSMKDFDFSYTKQTVDWAAMGAALQAEADGLIGLISTQTSGGLTAPTMHIAGPTRAKERWQR</sequence>
<dbReference type="OrthoDB" id="2624353at2"/>
<feature type="transmembrane region" description="Helical" evidence="1">
    <location>
        <begin position="60"/>
        <end position="78"/>
    </location>
</feature>
<reference evidence="2 3" key="1">
    <citation type="submission" date="2019-06" db="EMBL/GenBank/DDBJ databases">
        <title>Saccharibacillus brassicae sp. nov., an endophytic bacterium isolated from Chinese cabbage seeds (Brassica pekinensis).</title>
        <authorList>
            <person name="Jiang L."/>
            <person name="Lee J."/>
            <person name="Kim S.W."/>
        </authorList>
    </citation>
    <scope>NUCLEOTIDE SEQUENCE [LARGE SCALE GENOMIC DNA]</scope>
    <source>
        <strain evidence="3">KCTC 43072 / ATSA2</strain>
    </source>
</reference>
<evidence type="ECO:0000313" key="3">
    <source>
        <dbReference type="Proteomes" id="UP000316968"/>
    </source>
</evidence>